<dbReference type="SMART" id="SM00025">
    <property type="entry name" value="Pumilio"/>
    <property type="match status" value="8"/>
</dbReference>
<feature type="repeat" description="Pumilio" evidence="5">
    <location>
        <begin position="142"/>
        <end position="179"/>
    </location>
</feature>
<feature type="repeat" description="Pumilio" evidence="5">
    <location>
        <begin position="289"/>
        <end position="326"/>
    </location>
</feature>
<dbReference type="InterPro" id="IPR033712">
    <property type="entry name" value="Pumilio_RNA-bd"/>
</dbReference>
<dbReference type="PANTHER" id="PTHR12537">
    <property type="entry name" value="RNA BINDING PROTEIN PUMILIO-RELATED"/>
    <property type="match status" value="1"/>
</dbReference>
<evidence type="ECO:0000259" key="9">
    <source>
        <dbReference type="PROSITE" id="PS50303"/>
    </source>
</evidence>
<feature type="domain" description="PUM-HD" evidence="9">
    <location>
        <begin position="120"/>
        <end position="460"/>
    </location>
</feature>
<dbReference type="InterPro" id="IPR001313">
    <property type="entry name" value="Pumilio_RNA-bd_rpt"/>
</dbReference>
<evidence type="ECO:0000256" key="7">
    <source>
        <dbReference type="SAM" id="MobiDB-lite"/>
    </source>
</evidence>
<evidence type="ECO:0000256" key="3">
    <source>
        <dbReference type="ARBA" id="ARBA00022771"/>
    </source>
</evidence>
<evidence type="ECO:0000256" key="2">
    <source>
        <dbReference type="ARBA" id="ARBA00022737"/>
    </source>
</evidence>
<dbReference type="GO" id="GO:0003729">
    <property type="term" value="F:mRNA binding"/>
    <property type="evidence" value="ECO:0007669"/>
    <property type="project" value="TreeGrafter"/>
</dbReference>
<protein>
    <submittedName>
        <fullName evidence="10">Meiotic coiled-coil protein, putative</fullName>
    </submittedName>
</protein>
<organism evidence="10 11">
    <name type="scientific">Entamoeba invadens IP1</name>
    <dbReference type="NCBI Taxonomy" id="370355"/>
    <lineage>
        <taxon>Eukaryota</taxon>
        <taxon>Amoebozoa</taxon>
        <taxon>Evosea</taxon>
        <taxon>Archamoebae</taxon>
        <taxon>Mastigamoebida</taxon>
        <taxon>Entamoebidae</taxon>
        <taxon>Entamoeba</taxon>
    </lineage>
</organism>
<feature type="repeat" description="Pumilio" evidence="5">
    <location>
        <begin position="216"/>
        <end position="251"/>
    </location>
</feature>
<dbReference type="InterPro" id="IPR041367">
    <property type="entry name" value="Znf-CCCH_4"/>
</dbReference>
<dbReference type="GeneID" id="14883550"/>
<dbReference type="Gene3D" id="2.30.30.1190">
    <property type="match status" value="1"/>
</dbReference>
<dbReference type="PROSITE" id="PS50302">
    <property type="entry name" value="PUM"/>
    <property type="match status" value="6"/>
</dbReference>
<dbReference type="InterPro" id="IPR011989">
    <property type="entry name" value="ARM-like"/>
</dbReference>
<dbReference type="SMART" id="SM00356">
    <property type="entry name" value="ZnF_C3H1"/>
    <property type="match status" value="1"/>
</dbReference>
<dbReference type="VEuPathDB" id="AmoebaDB:EIN_174050"/>
<dbReference type="GO" id="GO:0010608">
    <property type="term" value="P:post-transcriptional regulation of gene expression"/>
    <property type="evidence" value="ECO:0007669"/>
    <property type="project" value="TreeGrafter"/>
</dbReference>
<dbReference type="InterPro" id="IPR033133">
    <property type="entry name" value="PUM-HD"/>
</dbReference>
<evidence type="ECO:0000256" key="5">
    <source>
        <dbReference type="PROSITE-ProRule" id="PRU00317"/>
    </source>
</evidence>
<evidence type="ECO:0000256" key="4">
    <source>
        <dbReference type="ARBA" id="ARBA00022833"/>
    </source>
</evidence>
<dbReference type="Pfam" id="PF18044">
    <property type="entry name" value="zf-CCCH_4"/>
    <property type="match status" value="1"/>
</dbReference>
<dbReference type="FunFam" id="1.25.10.10:FF:000237">
    <property type="entry name" value="Pumilio homolog 9"/>
    <property type="match status" value="1"/>
</dbReference>
<keyword evidence="2" id="KW-0677">Repeat</keyword>
<dbReference type="AlphaFoldDB" id="A0A0A1TYS9"/>
<dbReference type="Pfam" id="PF00806">
    <property type="entry name" value="PUF"/>
    <property type="match status" value="8"/>
</dbReference>
<dbReference type="GO" id="GO:0008270">
    <property type="term" value="F:zinc ion binding"/>
    <property type="evidence" value="ECO:0007669"/>
    <property type="project" value="UniProtKB-KW"/>
</dbReference>
<proteinExistence type="predicted"/>
<dbReference type="InterPro" id="IPR016024">
    <property type="entry name" value="ARM-type_fold"/>
</dbReference>
<dbReference type="KEGG" id="eiv:EIN_174050"/>
<name>A0A0A1TYS9_ENTIV</name>
<keyword evidence="1 6" id="KW-0479">Metal-binding</keyword>
<dbReference type="Proteomes" id="UP000014680">
    <property type="component" value="Unassembled WGS sequence"/>
</dbReference>
<feature type="domain" description="C3H1-type" evidence="8">
    <location>
        <begin position="90"/>
        <end position="117"/>
    </location>
</feature>
<feature type="repeat" description="Pumilio" evidence="5">
    <location>
        <begin position="253"/>
        <end position="288"/>
    </location>
</feature>
<dbReference type="Gene3D" id="1.25.10.10">
    <property type="entry name" value="Leucine-rich Repeat Variant"/>
    <property type="match status" value="1"/>
</dbReference>
<gene>
    <name evidence="10" type="ORF">EIN_174050</name>
</gene>
<dbReference type="EMBL" id="KB207112">
    <property type="protein sequence ID" value="ELP84730.1"/>
    <property type="molecule type" value="Genomic_DNA"/>
</dbReference>
<dbReference type="RefSeq" id="XP_004184076.1">
    <property type="nucleotide sequence ID" value="XM_004184028.1"/>
</dbReference>
<dbReference type="InterPro" id="IPR036855">
    <property type="entry name" value="Znf_CCCH_sf"/>
</dbReference>
<dbReference type="InterPro" id="IPR000571">
    <property type="entry name" value="Znf_CCCH"/>
</dbReference>
<dbReference type="PROSITE" id="PS50103">
    <property type="entry name" value="ZF_C3H1"/>
    <property type="match status" value="1"/>
</dbReference>
<dbReference type="CDD" id="cd07920">
    <property type="entry name" value="Pumilio"/>
    <property type="match status" value="1"/>
</dbReference>
<evidence type="ECO:0000313" key="11">
    <source>
        <dbReference type="Proteomes" id="UP000014680"/>
    </source>
</evidence>
<keyword evidence="11" id="KW-1185">Reference proteome</keyword>
<sequence length="470" mass="53856">MIPNMSDNYDTFSHMGSDLHTFNRYGSPIHDEKEIPDFITQLLDEQPDPDPQPRVSFTAPQTPNPQLFQGELEPRTEPITPFKQLSCNFIPKQRICKFYQTGNCRYGENCKFLHVKSTEPFEKFSKSSYQPFSSFQTFSPQSFQNPENFPKMCRDQVGCRFLQQQLEEGNTGTLEYIYQQIVPLLDSLMIDPFGNYLCQKLIEVVKPDQRVEIIEEIGDKIHTISRNIYGTRSVQKLINSASSKNEVNLIRKYLEPYVINLIFDINGNHVIQECLKVFDKPENSFIFDAILENGNLVRVSSHKHGCCVVQRCIDNGNEEQLSSLVNDIVKYSLALVKDAFGNYVVQYVLGIEGVSVRVTNCIIENLIELSMQKFSSNVIEKLVATGNCKVKEIIFEQFLKFKDVAILLQDSFANYVIQTCLDKSWGEYKLRLSNWIIPHVGIIKNTPYYKKIQGKLVGVGNTRVLSNSVN</sequence>
<feature type="repeat" description="Pumilio" evidence="5">
    <location>
        <begin position="361"/>
        <end position="396"/>
    </location>
</feature>
<dbReference type="PANTHER" id="PTHR12537:SF13">
    <property type="entry name" value="PUMILIO HOMOLOGY DOMAIN FAMILY MEMBER 4"/>
    <property type="match status" value="1"/>
</dbReference>
<feature type="repeat" description="Pumilio" evidence="5">
    <location>
        <begin position="180"/>
        <end position="215"/>
    </location>
</feature>
<dbReference type="SUPFAM" id="SSF48371">
    <property type="entry name" value="ARM repeat"/>
    <property type="match status" value="1"/>
</dbReference>
<dbReference type="SUPFAM" id="SSF90229">
    <property type="entry name" value="CCCH zinc finger"/>
    <property type="match status" value="1"/>
</dbReference>
<evidence type="ECO:0000256" key="6">
    <source>
        <dbReference type="PROSITE-ProRule" id="PRU00723"/>
    </source>
</evidence>
<dbReference type="OrthoDB" id="27643at2759"/>
<evidence type="ECO:0000256" key="1">
    <source>
        <dbReference type="ARBA" id="ARBA00022723"/>
    </source>
</evidence>
<keyword evidence="3 6" id="KW-0863">Zinc-finger</keyword>
<dbReference type="GO" id="GO:0005737">
    <property type="term" value="C:cytoplasm"/>
    <property type="evidence" value="ECO:0007669"/>
    <property type="project" value="TreeGrafter"/>
</dbReference>
<feature type="region of interest" description="Disordered" evidence="7">
    <location>
        <begin position="44"/>
        <end position="65"/>
    </location>
</feature>
<accession>A0A0A1TYS9</accession>
<reference evidence="10 11" key="1">
    <citation type="submission" date="2012-10" db="EMBL/GenBank/DDBJ databases">
        <authorList>
            <person name="Zafar N."/>
            <person name="Inman J."/>
            <person name="Hall N."/>
            <person name="Lorenzi H."/>
            <person name="Caler E."/>
        </authorList>
    </citation>
    <scope>NUCLEOTIDE SEQUENCE [LARGE SCALE GENOMIC DNA]</scope>
    <source>
        <strain evidence="10 11">IP1</strain>
    </source>
</reference>
<feature type="zinc finger region" description="C3H1-type" evidence="6">
    <location>
        <begin position="90"/>
        <end position="117"/>
    </location>
</feature>
<dbReference type="PROSITE" id="PS50303">
    <property type="entry name" value="PUM_HD"/>
    <property type="match status" value="1"/>
</dbReference>
<keyword evidence="4 6" id="KW-0862">Zinc</keyword>
<evidence type="ECO:0000259" key="8">
    <source>
        <dbReference type="PROSITE" id="PS50103"/>
    </source>
</evidence>
<evidence type="ECO:0000313" key="10">
    <source>
        <dbReference type="EMBL" id="ELP84730.1"/>
    </source>
</evidence>